<dbReference type="EMBL" id="PDNA01000144">
    <property type="protein sequence ID" value="PGH10621.1"/>
    <property type="molecule type" value="Genomic_DNA"/>
</dbReference>
<comment type="caution">
    <text evidence="2">The sequence shown here is derived from an EMBL/GenBank/DDBJ whole genome shotgun (WGS) entry which is preliminary data.</text>
</comment>
<evidence type="ECO:0000259" key="1">
    <source>
        <dbReference type="Pfam" id="PF07883"/>
    </source>
</evidence>
<dbReference type="InterPro" id="IPR013096">
    <property type="entry name" value="Cupin_2"/>
</dbReference>
<dbReference type="InterPro" id="IPR014710">
    <property type="entry name" value="RmlC-like_jellyroll"/>
</dbReference>
<accession>A0A2B7XPD3</accession>
<organism evidence="2 3">
    <name type="scientific">Polytolypa hystricis (strain UAMH7299)</name>
    <dbReference type="NCBI Taxonomy" id="1447883"/>
    <lineage>
        <taxon>Eukaryota</taxon>
        <taxon>Fungi</taxon>
        <taxon>Dikarya</taxon>
        <taxon>Ascomycota</taxon>
        <taxon>Pezizomycotina</taxon>
        <taxon>Eurotiomycetes</taxon>
        <taxon>Eurotiomycetidae</taxon>
        <taxon>Onygenales</taxon>
        <taxon>Onygenales incertae sedis</taxon>
        <taxon>Polytolypa</taxon>
    </lineage>
</organism>
<name>A0A2B7XPD3_POLH7</name>
<keyword evidence="3" id="KW-1185">Reference proteome</keyword>
<evidence type="ECO:0000313" key="2">
    <source>
        <dbReference type="EMBL" id="PGH10621.1"/>
    </source>
</evidence>
<feature type="domain" description="Cupin type-2" evidence="1">
    <location>
        <begin position="72"/>
        <end position="142"/>
    </location>
</feature>
<dbReference type="STRING" id="1447883.A0A2B7XPD3"/>
<protein>
    <recommendedName>
        <fullName evidence="1">Cupin type-2 domain-containing protein</fullName>
    </recommendedName>
</protein>
<evidence type="ECO:0000313" key="3">
    <source>
        <dbReference type="Proteomes" id="UP000224634"/>
    </source>
</evidence>
<sequence>MADIVEDPVYDRTYIPPPPFTSPPPPLSKHHIPPYTYSHFPPGSPSRPLPTIKLAYNFPLVDVPGKSSIGLLVSFPPNAASPPHRHGGANVSAYLIKGTVLNKMNNDPTRIIRQGGAWHEKPGCHHRVSENYSETEEAVLLAAFVVDTEVVEKEGYGALVQVDEEYGDLVMEFKA</sequence>
<dbReference type="Gene3D" id="2.60.120.10">
    <property type="entry name" value="Jelly Rolls"/>
    <property type="match status" value="1"/>
</dbReference>
<gene>
    <name evidence="2" type="ORF">AJ80_07472</name>
</gene>
<dbReference type="Pfam" id="PF07883">
    <property type="entry name" value="Cupin_2"/>
    <property type="match status" value="1"/>
</dbReference>
<dbReference type="PANTHER" id="PTHR38599">
    <property type="entry name" value="CUPIN DOMAIN PROTEIN (AFU_ORTHOLOGUE AFUA_3G13620)"/>
    <property type="match status" value="1"/>
</dbReference>
<proteinExistence type="predicted"/>
<dbReference type="Proteomes" id="UP000224634">
    <property type="component" value="Unassembled WGS sequence"/>
</dbReference>
<dbReference type="SUPFAM" id="SSF51182">
    <property type="entry name" value="RmlC-like cupins"/>
    <property type="match status" value="1"/>
</dbReference>
<dbReference type="InterPro" id="IPR011051">
    <property type="entry name" value="RmlC_Cupin_sf"/>
</dbReference>
<dbReference type="PANTHER" id="PTHR38599:SF1">
    <property type="entry name" value="CUPIN DOMAIN PROTEIN (AFU_ORTHOLOGUE AFUA_3G13620)"/>
    <property type="match status" value="1"/>
</dbReference>
<reference evidence="2 3" key="1">
    <citation type="submission" date="2017-10" db="EMBL/GenBank/DDBJ databases">
        <title>Comparative genomics in systemic dimorphic fungi from Ajellomycetaceae.</title>
        <authorList>
            <person name="Munoz J.F."/>
            <person name="Mcewen J.G."/>
            <person name="Clay O.K."/>
            <person name="Cuomo C.A."/>
        </authorList>
    </citation>
    <scope>NUCLEOTIDE SEQUENCE [LARGE SCALE GENOMIC DNA]</scope>
    <source>
        <strain evidence="2 3">UAMH7299</strain>
    </source>
</reference>
<dbReference type="CDD" id="cd02234">
    <property type="entry name" value="cupin_BLR7677-like"/>
    <property type="match status" value="1"/>
</dbReference>
<dbReference type="AlphaFoldDB" id="A0A2B7XPD3"/>
<dbReference type="OrthoDB" id="5793281at2759"/>